<name>A0A0F9PLU3_9ZZZZ</name>
<organism evidence="1">
    <name type="scientific">marine sediment metagenome</name>
    <dbReference type="NCBI Taxonomy" id="412755"/>
    <lineage>
        <taxon>unclassified sequences</taxon>
        <taxon>metagenomes</taxon>
        <taxon>ecological metagenomes</taxon>
    </lineage>
</organism>
<dbReference type="EMBL" id="LAZR01002792">
    <property type="protein sequence ID" value="KKN25557.1"/>
    <property type="molecule type" value="Genomic_DNA"/>
</dbReference>
<dbReference type="SUPFAM" id="SSF52980">
    <property type="entry name" value="Restriction endonuclease-like"/>
    <property type="match status" value="1"/>
</dbReference>
<proteinExistence type="predicted"/>
<comment type="caution">
    <text evidence="1">The sequence shown here is derived from an EMBL/GenBank/DDBJ whole genome shotgun (WGS) entry which is preliminary data.</text>
</comment>
<dbReference type="InterPro" id="IPR011335">
    <property type="entry name" value="Restrct_endonuc-II-like"/>
</dbReference>
<accession>A0A0F9PLU3</accession>
<dbReference type="AlphaFoldDB" id="A0A0F9PLU3"/>
<evidence type="ECO:0000313" key="1">
    <source>
        <dbReference type="EMBL" id="KKN25557.1"/>
    </source>
</evidence>
<sequence length="396" mass="46789">MICDNLRKPIVIFTLHFRCEYVIITCMKDKYSIEYFQQSDLMNTIEENFSIDIKQYLQSEYIQKQKFVSTIAKQLCISPGVITGWLRKFDIPIRSISASLKLRPLPFKSKLVLQIEQAFDEEIDTLLNRLYWDELLSQKGIANLLNTQTQTIGKWMKDFDVPTGNCVKRNIKLKQEMECSIGYNKTRGMCNFELEHSTSIEEFLYHQYWNLKKSICQISREYNLGDKTLRVWAKRISMPIRGQSESMQVVWEDEEFRNLQLPKAKRNFAKLRLKNGKSPTKPELLINALTPEYVRYTGNKAFWRRLPTLNKSSNPDFIIEPIKKTKQVIYFHGIYWHRAELYNRGQDLIDAWKDIDYDCLIIWEDELKDSVDNCLDKIASFTGQPNWQLQLPGIKE</sequence>
<reference evidence="1" key="1">
    <citation type="journal article" date="2015" name="Nature">
        <title>Complex archaea that bridge the gap between prokaryotes and eukaryotes.</title>
        <authorList>
            <person name="Spang A."/>
            <person name="Saw J.H."/>
            <person name="Jorgensen S.L."/>
            <person name="Zaremba-Niedzwiedzka K."/>
            <person name="Martijn J."/>
            <person name="Lind A.E."/>
            <person name="van Eijk R."/>
            <person name="Schleper C."/>
            <person name="Guy L."/>
            <person name="Ettema T.J."/>
        </authorList>
    </citation>
    <scope>NUCLEOTIDE SEQUENCE</scope>
</reference>
<protein>
    <submittedName>
        <fullName evidence="1">Uncharacterized protein</fullName>
    </submittedName>
</protein>
<gene>
    <name evidence="1" type="ORF">LCGC14_0883410</name>
</gene>